<sequence length="203" mass="22598">SSQESSLFFRLPAELRNEIYKALLCPDTPSPFAITHPSKQHTAADDLSVRGFNQPSTPNIHLSPAILSTCRRIHAEALGLLYAHNTFHAHPSLLNTLPHLASPSRPVLYSRVSGLINRWQISLRLDTDPRFTKEKVTAAFSGAEYLEIRVWQAQFEACDFAVLRLFTGVRGVGLARVGGSVDEGVARALERSMMRREGEECRC</sequence>
<evidence type="ECO:0000313" key="2">
    <source>
        <dbReference type="EMBL" id="KAF2011250.1"/>
    </source>
</evidence>
<proteinExistence type="predicted"/>
<dbReference type="RefSeq" id="XP_033379589.1">
    <property type="nucleotide sequence ID" value="XM_033522985.1"/>
</dbReference>
<feature type="non-terminal residue" evidence="2">
    <location>
        <position position="203"/>
    </location>
</feature>
<accession>A0A6A5XEC2</accession>
<dbReference type="GeneID" id="54280382"/>
<dbReference type="PANTHER" id="PTHR42085">
    <property type="entry name" value="F-BOX DOMAIN-CONTAINING PROTEIN"/>
    <property type="match status" value="1"/>
</dbReference>
<organism evidence="2 3">
    <name type="scientific">Aaosphaeria arxii CBS 175.79</name>
    <dbReference type="NCBI Taxonomy" id="1450172"/>
    <lineage>
        <taxon>Eukaryota</taxon>
        <taxon>Fungi</taxon>
        <taxon>Dikarya</taxon>
        <taxon>Ascomycota</taxon>
        <taxon>Pezizomycotina</taxon>
        <taxon>Dothideomycetes</taxon>
        <taxon>Pleosporomycetidae</taxon>
        <taxon>Pleosporales</taxon>
        <taxon>Pleosporales incertae sedis</taxon>
        <taxon>Aaosphaeria</taxon>
    </lineage>
</organism>
<dbReference type="InterPro" id="IPR056632">
    <property type="entry name" value="DUF7730"/>
</dbReference>
<evidence type="ECO:0000259" key="1">
    <source>
        <dbReference type="Pfam" id="PF24864"/>
    </source>
</evidence>
<reference evidence="2" key="1">
    <citation type="journal article" date="2020" name="Stud. Mycol.">
        <title>101 Dothideomycetes genomes: a test case for predicting lifestyles and emergence of pathogens.</title>
        <authorList>
            <person name="Haridas S."/>
            <person name="Albert R."/>
            <person name="Binder M."/>
            <person name="Bloem J."/>
            <person name="Labutti K."/>
            <person name="Salamov A."/>
            <person name="Andreopoulos B."/>
            <person name="Baker S."/>
            <person name="Barry K."/>
            <person name="Bills G."/>
            <person name="Bluhm B."/>
            <person name="Cannon C."/>
            <person name="Castanera R."/>
            <person name="Culley D."/>
            <person name="Daum C."/>
            <person name="Ezra D."/>
            <person name="Gonzalez J."/>
            <person name="Henrissat B."/>
            <person name="Kuo A."/>
            <person name="Liang C."/>
            <person name="Lipzen A."/>
            <person name="Lutzoni F."/>
            <person name="Magnuson J."/>
            <person name="Mondo S."/>
            <person name="Nolan M."/>
            <person name="Ohm R."/>
            <person name="Pangilinan J."/>
            <person name="Park H.-J."/>
            <person name="Ramirez L."/>
            <person name="Alfaro M."/>
            <person name="Sun H."/>
            <person name="Tritt A."/>
            <person name="Yoshinaga Y."/>
            <person name="Zwiers L.-H."/>
            <person name="Turgeon B."/>
            <person name="Goodwin S."/>
            <person name="Spatafora J."/>
            <person name="Crous P."/>
            <person name="Grigoriev I."/>
        </authorList>
    </citation>
    <scope>NUCLEOTIDE SEQUENCE</scope>
    <source>
        <strain evidence="2">CBS 175.79</strain>
    </source>
</reference>
<dbReference type="InterPro" id="IPR038883">
    <property type="entry name" value="AN11006-like"/>
</dbReference>
<protein>
    <recommendedName>
        <fullName evidence="1">DUF7730 domain-containing protein</fullName>
    </recommendedName>
</protein>
<dbReference type="OrthoDB" id="2951834at2759"/>
<name>A0A6A5XEC2_9PLEO</name>
<feature type="non-terminal residue" evidence="2">
    <location>
        <position position="1"/>
    </location>
</feature>
<dbReference type="PANTHER" id="PTHR42085:SF4">
    <property type="entry name" value="F-BOX DOMAIN-CONTAINING PROTEIN"/>
    <property type="match status" value="1"/>
</dbReference>
<keyword evidence="3" id="KW-1185">Reference proteome</keyword>
<evidence type="ECO:0000313" key="3">
    <source>
        <dbReference type="Proteomes" id="UP000799778"/>
    </source>
</evidence>
<feature type="domain" description="DUF7730" evidence="1">
    <location>
        <begin position="2"/>
        <end position="122"/>
    </location>
</feature>
<dbReference type="EMBL" id="ML978074">
    <property type="protein sequence ID" value="KAF2011250.1"/>
    <property type="molecule type" value="Genomic_DNA"/>
</dbReference>
<dbReference type="Pfam" id="PF24864">
    <property type="entry name" value="DUF7730"/>
    <property type="match status" value="1"/>
</dbReference>
<dbReference type="Proteomes" id="UP000799778">
    <property type="component" value="Unassembled WGS sequence"/>
</dbReference>
<dbReference type="AlphaFoldDB" id="A0A6A5XEC2"/>
<gene>
    <name evidence="2" type="ORF">BU24DRAFT_326445</name>
</gene>